<evidence type="ECO:0000256" key="1">
    <source>
        <dbReference type="SAM" id="MobiDB-lite"/>
    </source>
</evidence>
<dbReference type="Proteomes" id="UP001470230">
    <property type="component" value="Unassembled WGS sequence"/>
</dbReference>
<dbReference type="InterPro" id="IPR008979">
    <property type="entry name" value="Galactose-bd-like_sf"/>
</dbReference>
<comment type="caution">
    <text evidence="2">The sequence shown here is derived from an EMBL/GenBank/DDBJ whole genome shotgun (WGS) entry which is preliminary data.</text>
</comment>
<proteinExistence type="predicted"/>
<accession>A0ABR2L1Q8</accession>
<feature type="compositionally biased region" description="Polar residues" evidence="1">
    <location>
        <begin position="312"/>
        <end position="335"/>
    </location>
</feature>
<dbReference type="Gene3D" id="1.10.287.1490">
    <property type="match status" value="1"/>
</dbReference>
<dbReference type="Gene3D" id="2.60.120.260">
    <property type="entry name" value="Galactose-binding domain-like"/>
    <property type="match status" value="1"/>
</dbReference>
<reference evidence="2 3" key="1">
    <citation type="submission" date="2024-04" db="EMBL/GenBank/DDBJ databases">
        <title>Tritrichomonas musculus Genome.</title>
        <authorList>
            <person name="Alves-Ferreira E."/>
            <person name="Grigg M."/>
            <person name="Lorenzi H."/>
            <person name="Galac M."/>
        </authorList>
    </citation>
    <scope>NUCLEOTIDE SEQUENCE [LARGE SCALE GENOMIC DNA]</scope>
    <source>
        <strain evidence="2 3">EAF2021</strain>
    </source>
</reference>
<sequence length="548" mass="65226">MNQESQTIDLRDEYDLDDYHSKQIEIEISSYKHTFPFIQIFKYSERIQREYENDYIKERVKEQIKEAQRELNISDKSLGIFIELLKDQKVEISNESYLELNKLSKFFEIHPLTKLLKNYAQGHSKDVNFIIQIILSIGAMKSDDEILNEINTYEYEKILQAEINECLINDKFGSLPISTIHRIMKGCDMQRIDQRRLYDFIMKKVDERSVLFSFICIDSMDEEIFNELYSKYEESNEKINYEFIGPNLRYIKELRESKRQLEERIKKLESSNATLEERSSELKNENEKLLSKVNVNEQKIQEISKMNEESKAQINDQESSNNQLQSQVATVTSENDQLRKKIEEQESKYNELQMQFQQLKNENERVKQEIKAKQDNQLKIFKEIPFQTELKGVFNYLRNNSNIKDEIQLTHSPSNNKNDPNNIFQFENIGGVYCFKPDPNAWICFELKKHKIILSNYTIRSYMGGVCHPKSWIIEGSNDYLNWTSIDEQNDCQYMNGKTYYKHHIYTFQIQKTKQKPFKYIKMTHIGNNWGGNSNLVFNCIEFYGQLL</sequence>
<keyword evidence="3" id="KW-1185">Reference proteome</keyword>
<dbReference type="SUPFAM" id="SSF57997">
    <property type="entry name" value="Tropomyosin"/>
    <property type="match status" value="1"/>
</dbReference>
<evidence type="ECO:0000313" key="2">
    <source>
        <dbReference type="EMBL" id="KAK8896642.1"/>
    </source>
</evidence>
<evidence type="ECO:0000313" key="3">
    <source>
        <dbReference type="Proteomes" id="UP001470230"/>
    </source>
</evidence>
<dbReference type="EMBL" id="JAPFFF010000002">
    <property type="protein sequence ID" value="KAK8896642.1"/>
    <property type="molecule type" value="Genomic_DNA"/>
</dbReference>
<organism evidence="2 3">
    <name type="scientific">Tritrichomonas musculus</name>
    <dbReference type="NCBI Taxonomy" id="1915356"/>
    <lineage>
        <taxon>Eukaryota</taxon>
        <taxon>Metamonada</taxon>
        <taxon>Parabasalia</taxon>
        <taxon>Tritrichomonadida</taxon>
        <taxon>Tritrichomonadidae</taxon>
        <taxon>Tritrichomonas</taxon>
    </lineage>
</organism>
<name>A0ABR2L1Q8_9EUKA</name>
<gene>
    <name evidence="2" type="ORF">M9Y10_014554</name>
</gene>
<protein>
    <recommendedName>
        <fullName evidence="4">F5/8 type C domain-containing protein</fullName>
    </recommendedName>
</protein>
<dbReference type="SUPFAM" id="SSF49785">
    <property type="entry name" value="Galactose-binding domain-like"/>
    <property type="match status" value="1"/>
</dbReference>
<feature type="region of interest" description="Disordered" evidence="1">
    <location>
        <begin position="306"/>
        <end position="337"/>
    </location>
</feature>
<evidence type="ECO:0008006" key="4">
    <source>
        <dbReference type="Google" id="ProtNLM"/>
    </source>
</evidence>